<sequence length="117" mass="11794">MWRNDQGECDLPVPAAGVGYAAHLQPTLLLQALLEGDTVRFLSRRGPLSSPGGPHGARGRYPAALLVADHRAGLLGDGAARVDAVLPGGLLLSRAAAAGQTVTGACAPGPPSRAEPS</sequence>
<reference evidence="1" key="1">
    <citation type="submission" date="2023-10" db="EMBL/GenBank/DDBJ databases">
        <authorList>
            <person name="Chen Y."/>
            <person name="Shah S."/>
            <person name="Dougan E. K."/>
            <person name="Thang M."/>
            <person name="Chan C."/>
        </authorList>
    </citation>
    <scope>NUCLEOTIDE SEQUENCE [LARGE SCALE GENOMIC DNA]</scope>
</reference>
<evidence type="ECO:0008006" key="3">
    <source>
        <dbReference type="Google" id="ProtNLM"/>
    </source>
</evidence>
<proteinExistence type="predicted"/>
<dbReference type="EMBL" id="CAUYUJ010006212">
    <property type="protein sequence ID" value="CAK0816501.1"/>
    <property type="molecule type" value="Genomic_DNA"/>
</dbReference>
<gene>
    <name evidence="1" type="ORF">PCOR1329_LOCUS19444</name>
</gene>
<accession>A0ABN9RC04</accession>
<evidence type="ECO:0000313" key="1">
    <source>
        <dbReference type="EMBL" id="CAK0816501.1"/>
    </source>
</evidence>
<keyword evidence="2" id="KW-1185">Reference proteome</keyword>
<name>A0ABN9RC04_9DINO</name>
<comment type="caution">
    <text evidence="1">The sequence shown here is derived from an EMBL/GenBank/DDBJ whole genome shotgun (WGS) entry which is preliminary data.</text>
</comment>
<protein>
    <recommendedName>
        <fullName evidence="3">Anaphase-promoting complex subunit 1</fullName>
    </recommendedName>
</protein>
<organism evidence="1 2">
    <name type="scientific">Prorocentrum cordatum</name>
    <dbReference type="NCBI Taxonomy" id="2364126"/>
    <lineage>
        <taxon>Eukaryota</taxon>
        <taxon>Sar</taxon>
        <taxon>Alveolata</taxon>
        <taxon>Dinophyceae</taxon>
        <taxon>Prorocentrales</taxon>
        <taxon>Prorocentraceae</taxon>
        <taxon>Prorocentrum</taxon>
    </lineage>
</organism>
<evidence type="ECO:0000313" key="2">
    <source>
        <dbReference type="Proteomes" id="UP001189429"/>
    </source>
</evidence>
<dbReference type="Proteomes" id="UP001189429">
    <property type="component" value="Unassembled WGS sequence"/>
</dbReference>